<organism evidence="4 5">
    <name type="scientific">Rugosimonospora africana</name>
    <dbReference type="NCBI Taxonomy" id="556532"/>
    <lineage>
        <taxon>Bacteria</taxon>
        <taxon>Bacillati</taxon>
        <taxon>Actinomycetota</taxon>
        <taxon>Actinomycetes</taxon>
        <taxon>Micromonosporales</taxon>
        <taxon>Micromonosporaceae</taxon>
        <taxon>Rugosimonospora</taxon>
    </lineage>
</organism>
<protein>
    <recommendedName>
        <fullName evidence="3">DDE Tnp4 domain-containing protein</fullName>
    </recommendedName>
</protein>
<name>A0A8J3R4E1_9ACTN</name>
<comment type="cofactor">
    <cofactor evidence="1">
        <name>a divalent metal cation</name>
        <dbReference type="ChEBI" id="CHEBI:60240"/>
    </cofactor>
</comment>
<evidence type="ECO:0000259" key="3">
    <source>
        <dbReference type="Pfam" id="PF13359"/>
    </source>
</evidence>
<accession>A0A8J3R4E1</accession>
<evidence type="ECO:0000256" key="1">
    <source>
        <dbReference type="ARBA" id="ARBA00001968"/>
    </source>
</evidence>
<feature type="domain" description="DDE Tnp4" evidence="3">
    <location>
        <begin position="37"/>
        <end position="183"/>
    </location>
</feature>
<dbReference type="GO" id="GO:0046872">
    <property type="term" value="F:metal ion binding"/>
    <property type="evidence" value="ECO:0007669"/>
    <property type="project" value="UniProtKB-KW"/>
</dbReference>
<keyword evidence="5" id="KW-1185">Reference proteome</keyword>
<dbReference type="EMBL" id="BONZ01000167">
    <property type="protein sequence ID" value="GIH21682.1"/>
    <property type="molecule type" value="Genomic_DNA"/>
</dbReference>
<dbReference type="Pfam" id="PF13359">
    <property type="entry name" value="DDE_Tnp_4"/>
    <property type="match status" value="1"/>
</dbReference>
<dbReference type="AlphaFoldDB" id="A0A8J3R4E1"/>
<gene>
    <name evidence="4" type="ORF">Raf01_98540</name>
</gene>
<evidence type="ECO:0000313" key="4">
    <source>
        <dbReference type="EMBL" id="GIH21682.1"/>
    </source>
</evidence>
<evidence type="ECO:0000313" key="5">
    <source>
        <dbReference type="Proteomes" id="UP000642748"/>
    </source>
</evidence>
<dbReference type="InterPro" id="IPR027806">
    <property type="entry name" value="HARBI1_dom"/>
</dbReference>
<evidence type="ECO:0000256" key="2">
    <source>
        <dbReference type="ARBA" id="ARBA00022723"/>
    </source>
</evidence>
<comment type="caution">
    <text evidence="4">The sequence shown here is derived from an EMBL/GenBank/DDBJ whole genome shotgun (WGS) entry which is preliminary data.</text>
</comment>
<reference evidence="4" key="1">
    <citation type="submission" date="2021-01" db="EMBL/GenBank/DDBJ databases">
        <title>Whole genome shotgun sequence of Rugosimonospora africana NBRC 104875.</title>
        <authorList>
            <person name="Komaki H."/>
            <person name="Tamura T."/>
        </authorList>
    </citation>
    <scope>NUCLEOTIDE SEQUENCE</scope>
    <source>
        <strain evidence="4">NBRC 104875</strain>
    </source>
</reference>
<proteinExistence type="predicted"/>
<keyword evidence="2" id="KW-0479">Metal-binding</keyword>
<sequence length="191" mass="21076">MATAHRYVREAINLLAAAAPTLEQAVYRASRLLWVILDGTLIPIDRIAEDRPYYSGKHKRHGVNVQVLADTRGNLLWASPALPGATHDLTATRRHGIPTALTKFGVACYADNAYRAAGPTIAVPFRRQPRTLSTNQKKVNSNHARNRAPGERAIATLKTWKLLTKLRCCPRRATTIIGAIRVLQAVEDQGK</sequence>
<dbReference type="Proteomes" id="UP000642748">
    <property type="component" value="Unassembled WGS sequence"/>
</dbReference>